<evidence type="ECO:0000256" key="1">
    <source>
        <dbReference type="SAM" id="MobiDB-lite"/>
    </source>
</evidence>
<gene>
    <name evidence="2" type="ORF">ABVK25_001710</name>
</gene>
<feature type="compositionally biased region" description="Basic and acidic residues" evidence="1">
    <location>
        <begin position="138"/>
        <end position="149"/>
    </location>
</feature>
<organism evidence="2 3">
    <name type="scientific">Lepraria finkii</name>
    <dbReference type="NCBI Taxonomy" id="1340010"/>
    <lineage>
        <taxon>Eukaryota</taxon>
        <taxon>Fungi</taxon>
        <taxon>Dikarya</taxon>
        <taxon>Ascomycota</taxon>
        <taxon>Pezizomycotina</taxon>
        <taxon>Lecanoromycetes</taxon>
        <taxon>OSLEUM clade</taxon>
        <taxon>Lecanoromycetidae</taxon>
        <taxon>Lecanorales</taxon>
        <taxon>Lecanorineae</taxon>
        <taxon>Stereocaulaceae</taxon>
        <taxon>Lepraria</taxon>
    </lineage>
</organism>
<feature type="region of interest" description="Disordered" evidence="1">
    <location>
        <begin position="1"/>
        <end position="149"/>
    </location>
</feature>
<comment type="caution">
    <text evidence="2">The sequence shown here is derived from an EMBL/GenBank/DDBJ whole genome shotgun (WGS) entry which is preliminary data.</text>
</comment>
<reference evidence="2 3" key="1">
    <citation type="submission" date="2024-09" db="EMBL/GenBank/DDBJ databases">
        <title>Rethinking Asexuality: The Enigmatic Case of Functional Sexual Genes in Lepraria (Stereocaulaceae).</title>
        <authorList>
            <person name="Doellman M."/>
            <person name="Sun Y."/>
            <person name="Barcenas-Pena A."/>
            <person name="Lumbsch H.T."/>
            <person name="Grewe F."/>
        </authorList>
    </citation>
    <scope>NUCLEOTIDE SEQUENCE [LARGE SCALE GENOMIC DNA]</scope>
    <source>
        <strain evidence="2 3">Grewe 0041</strain>
    </source>
</reference>
<evidence type="ECO:0000313" key="3">
    <source>
        <dbReference type="Proteomes" id="UP001590951"/>
    </source>
</evidence>
<dbReference type="EMBL" id="JBHFEH010000003">
    <property type="protein sequence ID" value="KAL2058092.1"/>
    <property type="molecule type" value="Genomic_DNA"/>
</dbReference>
<name>A0ABR4BJU2_9LECA</name>
<evidence type="ECO:0008006" key="4">
    <source>
        <dbReference type="Google" id="ProtNLM"/>
    </source>
</evidence>
<keyword evidence="3" id="KW-1185">Reference proteome</keyword>
<dbReference type="Proteomes" id="UP001590951">
    <property type="component" value="Unassembled WGS sequence"/>
</dbReference>
<sequence>MGEGNAYDGSTGGNSQRLFPAPCQALRSSGMHTTVAPVSREHAYSDTSLGRRPHPLPSPALRRPGVVSVPVTQTAGFGQDGKPSLWSGSAGPQQRAPTSVLPLPGTNMGQVPEPSIPTRQRTRMRDEAQRQNAATLEETQRRNEAHLNRIKSTEMTDFQRIMAKAAVDSDKPPPKLPDIP</sequence>
<accession>A0ABR4BJU2</accession>
<feature type="compositionally biased region" description="Polar residues" evidence="1">
    <location>
        <begin position="86"/>
        <end position="97"/>
    </location>
</feature>
<proteinExistence type="predicted"/>
<evidence type="ECO:0000313" key="2">
    <source>
        <dbReference type="EMBL" id="KAL2058092.1"/>
    </source>
</evidence>
<protein>
    <recommendedName>
        <fullName evidence="4">Small vasohibin-binding protein</fullName>
    </recommendedName>
</protein>